<keyword evidence="5" id="KW-0805">Transcription regulation</keyword>
<keyword evidence="3" id="KW-0032">Aminotransferase</keyword>
<evidence type="ECO:0000256" key="7">
    <source>
        <dbReference type="ARBA" id="ARBA00023163"/>
    </source>
</evidence>
<dbReference type="GO" id="GO:0030170">
    <property type="term" value="F:pyridoxal phosphate binding"/>
    <property type="evidence" value="ECO:0007669"/>
    <property type="project" value="InterPro"/>
</dbReference>
<dbReference type="Gene3D" id="3.40.640.10">
    <property type="entry name" value="Type I PLP-dependent aspartate aminotransferase-like (Major domain)"/>
    <property type="match status" value="1"/>
</dbReference>
<evidence type="ECO:0000313" key="10">
    <source>
        <dbReference type="Proteomes" id="UP000295632"/>
    </source>
</evidence>
<dbReference type="Pfam" id="PF00155">
    <property type="entry name" value="Aminotran_1_2"/>
    <property type="match status" value="1"/>
</dbReference>
<dbReference type="PANTHER" id="PTHR46577">
    <property type="entry name" value="HTH-TYPE TRANSCRIPTIONAL REGULATORY PROTEIN GABR"/>
    <property type="match status" value="1"/>
</dbReference>
<keyword evidence="4" id="KW-0663">Pyridoxal phosphate</keyword>
<dbReference type="InterPro" id="IPR004839">
    <property type="entry name" value="Aminotransferase_I/II_large"/>
</dbReference>
<dbReference type="PROSITE" id="PS50949">
    <property type="entry name" value="HTH_GNTR"/>
    <property type="match status" value="1"/>
</dbReference>
<dbReference type="InterPro" id="IPR036390">
    <property type="entry name" value="WH_DNA-bd_sf"/>
</dbReference>
<dbReference type="Pfam" id="PF00392">
    <property type="entry name" value="GntR"/>
    <property type="match status" value="1"/>
</dbReference>
<dbReference type="InterPro" id="IPR000524">
    <property type="entry name" value="Tscrpt_reg_HTH_GntR"/>
</dbReference>
<evidence type="ECO:0000256" key="1">
    <source>
        <dbReference type="ARBA" id="ARBA00001933"/>
    </source>
</evidence>
<dbReference type="RefSeq" id="WP_133582375.1">
    <property type="nucleotide sequence ID" value="NZ_SNYJ01000031.1"/>
</dbReference>
<name>A0A4V3D494_9BACI</name>
<sequence length="465" mass="52763">MFGILIDPKLAQSVTAQLCGQLRDKIENGELTEGTRLPPTRKLAQTYGIARNVVIDTYEQLTAEGYVIGKMGSGTFVAGGISPRHFQADPLEPEAMSVDSNHSEEIIDFISGVPDLSSFPRKMWSRYLREAAEWGADSIYNYGDVRGEYELRTAIASHLFRTRGMRCHPERIMIVTGSADGLAIAAKVLSTRYHSIYLEDPTIEFAQHIFRQEHFTLVPMEVDHSGMKLQNLSDLEEGHLLLLTPSHHYPSGSILTIQRRQLAVTLAEEADTYILEDDYDGDFRHKGIPVPPMYTLAPERVIYLGTFSKTLAPGLRIGFMVVPGSLVNQFIDLRENSNFRSPGITQIALARFMMDGRLDRHIHKMKNLYKHRRDVLIEALQQSFGDAATVFGDEAGMHIMVEFDNVRHDIDWQRSESYGVRFQRAKDCALNKRYHGNRVVLSYGHLNDTDIREGVKRLRHFITPR</sequence>
<evidence type="ECO:0000256" key="4">
    <source>
        <dbReference type="ARBA" id="ARBA00022898"/>
    </source>
</evidence>
<dbReference type="GO" id="GO:0003677">
    <property type="term" value="F:DNA binding"/>
    <property type="evidence" value="ECO:0007669"/>
    <property type="project" value="UniProtKB-KW"/>
</dbReference>
<keyword evidence="7" id="KW-0804">Transcription</keyword>
<evidence type="ECO:0000256" key="6">
    <source>
        <dbReference type="ARBA" id="ARBA00023125"/>
    </source>
</evidence>
<dbReference type="Proteomes" id="UP000295632">
    <property type="component" value="Unassembled WGS sequence"/>
</dbReference>
<protein>
    <submittedName>
        <fullName evidence="9">GntR family transcriptional regulator</fullName>
    </submittedName>
</protein>
<evidence type="ECO:0000313" key="9">
    <source>
        <dbReference type="EMBL" id="TDQ33451.1"/>
    </source>
</evidence>
<dbReference type="AlphaFoldDB" id="A0A4V3D494"/>
<organism evidence="9 10">
    <name type="scientific">Aureibacillus halotolerans</name>
    <dbReference type="NCBI Taxonomy" id="1508390"/>
    <lineage>
        <taxon>Bacteria</taxon>
        <taxon>Bacillati</taxon>
        <taxon>Bacillota</taxon>
        <taxon>Bacilli</taxon>
        <taxon>Bacillales</taxon>
        <taxon>Bacillaceae</taxon>
        <taxon>Aureibacillus</taxon>
    </lineage>
</organism>
<dbReference type="GO" id="GO:0003700">
    <property type="term" value="F:DNA-binding transcription factor activity"/>
    <property type="evidence" value="ECO:0007669"/>
    <property type="project" value="InterPro"/>
</dbReference>
<evidence type="ECO:0000259" key="8">
    <source>
        <dbReference type="PROSITE" id="PS50949"/>
    </source>
</evidence>
<evidence type="ECO:0000256" key="2">
    <source>
        <dbReference type="ARBA" id="ARBA00005384"/>
    </source>
</evidence>
<dbReference type="EMBL" id="SNYJ01000031">
    <property type="protein sequence ID" value="TDQ33451.1"/>
    <property type="molecule type" value="Genomic_DNA"/>
</dbReference>
<dbReference type="InterPro" id="IPR015424">
    <property type="entry name" value="PyrdxlP-dep_Trfase"/>
</dbReference>
<dbReference type="PANTHER" id="PTHR46577:SF1">
    <property type="entry name" value="HTH-TYPE TRANSCRIPTIONAL REGULATORY PROTEIN GABR"/>
    <property type="match status" value="1"/>
</dbReference>
<evidence type="ECO:0000256" key="3">
    <source>
        <dbReference type="ARBA" id="ARBA00022576"/>
    </source>
</evidence>
<dbReference type="InterPro" id="IPR015421">
    <property type="entry name" value="PyrdxlP-dep_Trfase_major"/>
</dbReference>
<comment type="cofactor">
    <cofactor evidence="1">
        <name>pyridoxal 5'-phosphate</name>
        <dbReference type="ChEBI" id="CHEBI:597326"/>
    </cofactor>
</comment>
<dbReference type="OrthoDB" id="9808770at2"/>
<feature type="domain" description="HTH gntR-type" evidence="8">
    <location>
        <begin position="12"/>
        <end position="80"/>
    </location>
</feature>
<gene>
    <name evidence="9" type="ORF">EV213_13125</name>
</gene>
<evidence type="ECO:0000256" key="5">
    <source>
        <dbReference type="ARBA" id="ARBA00023015"/>
    </source>
</evidence>
<dbReference type="GO" id="GO:0008483">
    <property type="term" value="F:transaminase activity"/>
    <property type="evidence" value="ECO:0007669"/>
    <property type="project" value="UniProtKB-KW"/>
</dbReference>
<keyword evidence="6" id="KW-0238">DNA-binding</keyword>
<dbReference type="Gene3D" id="1.10.10.10">
    <property type="entry name" value="Winged helix-like DNA-binding domain superfamily/Winged helix DNA-binding domain"/>
    <property type="match status" value="1"/>
</dbReference>
<reference evidence="9 10" key="1">
    <citation type="submission" date="2019-03" db="EMBL/GenBank/DDBJ databases">
        <title>Genomic Encyclopedia of Type Strains, Phase IV (KMG-IV): sequencing the most valuable type-strain genomes for metagenomic binning, comparative biology and taxonomic classification.</title>
        <authorList>
            <person name="Goeker M."/>
        </authorList>
    </citation>
    <scope>NUCLEOTIDE SEQUENCE [LARGE SCALE GENOMIC DNA]</scope>
    <source>
        <strain evidence="9 10">DSM 28697</strain>
    </source>
</reference>
<comment type="caution">
    <text evidence="9">The sequence shown here is derived from an EMBL/GenBank/DDBJ whole genome shotgun (WGS) entry which is preliminary data.</text>
</comment>
<proteinExistence type="inferred from homology"/>
<accession>A0A4V3D494</accession>
<comment type="similarity">
    <text evidence="2">In the C-terminal section; belongs to the class-I pyridoxal-phosphate-dependent aminotransferase family.</text>
</comment>
<dbReference type="SUPFAM" id="SSF46785">
    <property type="entry name" value="Winged helix' DNA-binding domain"/>
    <property type="match status" value="1"/>
</dbReference>
<dbReference type="SUPFAM" id="SSF53383">
    <property type="entry name" value="PLP-dependent transferases"/>
    <property type="match status" value="1"/>
</dbReference>
<dbReference type="InterPro" id="IPR051446">
    <property type="entry name" value="HTH_trans_reg/aminotransferase"/>
</dbReference>
<dbReference type="SMART" id="SM00345">
    <property type="entry name" value="HTH_GNTR"/>
    <property type="match status" value="1"/>
</dbReference>
<dbReference type="CDD" id="cd07377">
    <property type="entry name" value="WHTH_GntR"/>
    <property type="match status" value="1"/>
</dbReference>
<keyword evidence="10" id="KW-1185">Reference proteome</keyword>
<dbReference type="InterPro" id="IPR036388">
    <property type="entry name" value="WH-like_DNA-bd_sf"/>
</dbReference>
<keyword evidence="3" id="KW-0808">Transferase</keyword>
<dbReference type="CDD" id="cd00609">
    <property type="entry name" value="AAT_like"/>
    <property type="match status" value="1"/>
</dbReference>